<keyword evidence="5" id="KW-1133">Transmembrane helix</keyword>
<dbReference type="SMART" id="SM00283">
    <property type="entry name" value="MA"/>
    <property type="match status" value="1"/>
</dbReference>
<comment type="caution">
    <text evidence="7">The sequence shown here is derived from an EMBL/GenBank/DDBJ whole genome shotgun (WGS) entry which is preliminary data.</text>
</comment>
<dbReference type="EMBL" id="WFLN01000010">
    <property type="protein sequence ID" value="KAB8027980.1"/>
    <property type="molecule type" value="Genomic_DNA"/>
</dbReference>
<evidence type="ECO:0000256" key="3">
    <source>
        <dbReference type="PROSITE-ProRule" id="PRU00284"/>
    </source>
</evidence>
<proteinExistence type="inferred from homology"/>
<dbReference type="Proteomes" id="UP000442694">
    <property type="component" value="Unassembled WGS sequence"/>
</dbReference>
<accession>A0A833JBC1</accession>
<dbReference type="CDD" id="cd18773">
    <property type="entry name" value="PDC1_HK_sensor"/>
    <property type="match status" value="1"/>
</dbReference>
<evidence type="ECO:0000259" key="6">
    <source>
        <dbReference type="PROSITE" id="PS50111"/>
    </source>
</evidence>
<gene>
    <name evidence="7" type="ORF">GCL57_13070</name>
</gene>
<dbReference type="Gene3D" id="1.10.287.950">
    <property type="entry name" value="Methyl-accepting chemotaxis protein"/>
    <property type="match status" value="1"/>
</dbReference>
<dbReference type="GO" id="GO:0007165">
    <property type="term" value="P:signal transduction"/>
    <property type="evidence" value="ECO:0007669"/>
    <property type="project" value="UniProtKB-KW"/>
</dbReference>
<keyword evidence="8" id="KW-1185">Reference proteome</keyword>
<dbReference type="InterPro" id="IPR004089">
    <property type="entry name" value="MCPsignal_dom"/>
</dbReference>
<sequence>MILEKLGKFLDKYSLKAKVIFTGIFGISIIAVIIITIAIFNNNIRNQEAIQNYINESTAAIDKAISTQFYERYGDVQAFAVNSVLQTSRIADMTKIFNEYARMYGIYDVILFVDTKGNFVASNDKSPNGEKINTTKLAKQNYAKEDWFQNAFEEKYTTDKNNGFDGTYFEDAKIDPIVENAYGKQIFTTSFSTVVTNFEGKKIGVITNRANFSWVGDEIKNEYENARGQSSVRIDLLLLNKNGELLADFTKESFDKKVTLDPNYSSEKAKMLVESQTVKDALNSNSGSTTYYDKVSKRDSYIAFDHIKNKKFIPSINWTLIISIPEDDIFGANNRQTFYTVTIITSTWLISLIFALYLSLGLSKKFSEVARRLGITSESILKSSKELTKLFDKVAANAVKQSQSQEQTSAALTQILAMISRTVENVQSSKQTATSVSNEAQEGNIAMERMEKAVIKIEETNTSLEEIRKIINQINTKTSLINDIVSKTELLSLNASIEAARAGEYGKGFAVVAEEVGNLAKTSGNAATEIETLIASSASKVSSIIEETKLKVIEGIEASKLAVTIFKGISEKIEDIKQRVDSINEATNEQKIGVESTTDATNLLSQMTKENSDSAEKALTTAKTVEQDSNRIALSMNEIKYLVYGKKF</sequence>
<protein>
    <recommendedName>
        <fullName evidence="6">Methyl-accepting transducer domain-containing protein</fullName>
    </recommendedName>
</protein>
<evidence type="ECO:0000313" key="7">
    <source>
        <dbReference type="EMBL" id="KAB8027980.1"/>
    </source>
</evidence>
<dbReference type="PANTHER" id="PTHR43531">
    <property type="entry name" value="PROTEIN ICFG"/>
    <property type="match status" value="1"/>
</dbReference>
<feature type="coiled-coil region" evidence="4">
    <location>
        <begin position="447"/>
        <end position="477"/>
    </location>
</feature>
<organism evidence="7 8">
    <name type="scientific">Fluviispira multicolorata</name>
    <dbReference type="NCBI Taxonomy" id="2654512"/>
    <lineage>
        <taxon>Bacteria</taxon>
        <taxon>Pseudomonadati</taxon>
        <taxon>Bdellovibrionota</taxon>
        <taxon>Oligoflexia</taxon>
        <taxon>Silvanigrellales</taxon>
        <taxon>Silvanigrellaceae</taxon>
        <taxon>Fluviispira</taxon>
    </lineage>
</organism>
<evidence type="ECO:0000256" key="4">
    <source>
        <dbReference type="SAM" id="Coils"/>
    </source>
</evidence>
<dbReference type="GO" id="GO:0004888">
    <property type="term" value="F:transmembrane signaling receptor activity"/>
    <property type="evidence" value="ECO:0007669"/>
    <property type="project" value="TreeGrafter"/>
</dbReference>
<comment type="similarity">
    <text evidence="2">Belongs to the methyl-accepting chemotaxis (MCP) protein family.</text>
</comment>
<evidence type="ECO:0000256" key="2">
    <source>
        <dbReference type="ARBA" id="ARBA00029447"/>
    </source>
</evidence>
<dbReference type="Pfam" id="PF00015">
    <property type="entry name" value="MCPsignal"/>
    <property type="match status" value="1"/>
</dbReference>
<evidence type="ECO:0000256" key="5">
    <source>
        <dbReference type="SAM" id="Phobius"/>
    </source>
</evidence>
<keyword evidence="1" id="KW-0145">Chemotaxis</keyword>
<feature type="transmembrane region" description="Helical" evidence="5">
    <location>
        <begin position="338"/>
        <end position="362"/>
    </location>
</feature>
<dbReference type="AlphaFoldDB" id="A0A833JBC1"/>
<keyword evidence="4" id="KW-0175">Coiled coil</keyword>
<evidence type="ECO:0000256" key="1">
    <source>
        <dbReference type="ARBA" id="ARBA00022500"/>
    </source>
</evidence>
<feature type="transmembrane region" description="Helical" evidence="5">
    <location>
        <begin position="20"/>
        <end position="40"/>
    </location>
</feature>
<dbReference type="PANTHER" id="PTHR43531:SF11">
    <property type="entry name" value="METHYL-ACCEPTING CHEMOTAXIS PROTEIN 3"/>
    <property type="match status" value="1"/>
</dbReference>
<dbReference type="GO" id="GO:0005886">
    <property type="term" value="C:plasma membrane"/>
    <property type="evidence" value="ECO:0007669"/>
    <property type="project" value="TreeGrafter"/>
</dbReference>
<dbReference type="PROSITE" id="PS50111">
    <property type="entry name" value="CHEMOTAXIS_TRANSDUC_2"/>
    <property type="match status" value="1"/>
</dbReference>
<feature type="domain" description="Methyl-accepting transducer" evidence="6">
    <location>
        <begin position="376"/>
        <end position="605"/>
    </location>
</feature>
<dbReference type="GO" id="GO:0006935">
    <property type="term" value="P:chemotaxis"/>
    <property type="evidence" value="ECO:0007669"/>
    <property type="project" value="UniProtKB-KW"/>
</dbReference>
<keyword evidence="5" id="KW-0812">Transmembrane</keyword>
<dbReference type="SUPFAM" id="SSF58104">
    <property type="entry name" value="Methyl-accepting chemotaxis protein (MCP) signaling domain"/>
    <property type="match status" value="1"/>
</dbReference>
<dbReference type="Gene3D" id="3.30.450.20">
    <property type="entry name" value="PAS domain"/>
    <property type="match status" value="1"/>
</dbReference>
<reference evidence="7 8" key="1">
    <citation type="submission" date="2019-10" db="EMBL/GenBank/DDBJ databases">
        <title>New genus of Silvanigrellaceae.</title>
        <authorList>
            <person name="Pitt A."/>
            <person name="Hahn M.W."/>
        </authorList>
    </citation>
    <scope>NUCLEOTIDE SEQUENCE [LARGE SCALE GENOMIC DNA]</scope>
    <source>
        <strain evidence="7 8">33A1-SZDP</strain>
    </source>
</reference>
<name>A0A833JBC1_9BACT</name>
<dbReference type="InterPro" id="IPR051310">
    <property type="entry name" value="MCP_chemotaxis"/>
</dbReference>
<evidence type="ECO:0000313" key="8">
    <source>
        <dbReference type="Proteomes" id="UP000442694"/>
    </source>
</evidence>
<dbReference type="RefSeq" id="WP_152213802.1">
    <property type="nucleotide sequence ID" value="NZ_WFLN01000010.1"/>
</dbReference>
<keyword evidence="3" id="KW-0807">Transducer</keyword>
<keyword evidence="5" id="KW-0472">Membrane</keyword>